<proteinExistence type="predicted"/>
<dbReference type="EMBL" id="PFFQ01000056">
    <property type="protein sequence ID" value="PIW14807.1"/>
    <property type="molecule type" value="Genomic_DNA"/>
</dbReference>
<keyword evidence="1" id="KW-0732">Signal</keyword>
<dbReference type="AlphaFoldDB" id="A0A2M7FZI2"/>
<dbReference type="Gene3D" id="3.10.450.50">
    <property type="match status" value="1"/>
</dbReference>
<dbReference type="Pfam" id="PF13474">
    <property type="entry name" value="SnoaL_3"/>
    <property type="match status" value="1"/>
</dbReference>
<dbReference type="SUPFAM" id="SSF54427">
    <property type="entry name" value="NTF2-like"/>
    <property type="match status" value="1"/>
</dbReference>
<dbReference type="InterPro" id="IPR032710">
    <property type="entry name" value="NTF2-like_dom_sf"/>
</dbReference>
<accession>A0A2M7FZI2</accession>
<organism evidence="3 4">
    <name type="scientific">bacterium (Candidatus Blackallbacteria) CG17_big_fil_post_rev_8_21_14_2_50_48_46</name>
    <dbReference type="NCBI Taxonomy" id="2014261"/>
    <lineage>
        <taxon>Bacteria</taxon>
        <taxon>Candidatus Blackallbacteria</taxon>
    </lineage>
</organism>
<comment type="caution">
    <text evidence="3">The sequence shown here is derived from an EMBL/GenBank/DDBJ whole genome shotgun (WGS) entry which is preliminary data.</text>
</comment>
<evidence type="ECO:0000313" key="4">
    <source>
        <dbReference type="Proteomes" id="UP000231019"/>
    </source>
</evidence>
<gene>
    <name evidence="3" type="ORF">COW36_20605</name>
</gene>
<evidence type="ECO:0000259" key="2">
    <source>
        <dbReference type="Pfam" id="PF13474"/>
    </source>
</evidence>
<feature type="signal peptide" evidence="1">
    <location>
        <begin position="1"/>
        <end position="23"/>
    </location>
</feature>
<name>A0A2M7FZI2_9BACT</name>
<reference evidence="3 4" key="1">
    <citation type="submission" date="2017-09" db="EMBL/GenBank/DDBJ databases">
        <title>Depth-based differentiation of microbial function through sediment-hosted aquifers and enrichment of novel symbionts in the deep terrestrial subsurface.</title>
        <authorList>
            <person name="Probst A.J."/>
            <person name="Ladd B."/>
            <person name="Jarett J.K."/>
            <person name="Geller-Mcgrath D.E."/>
            <person name="Sieber C.M."/>
            <person name="Emerson J.B."/>
            <person name="Anantharaman K."/>
            <person name="Thomas B.C."/>
            <person name="Malmstrom R."/>
            <person name="Stieglmeier M."/>
            <person name="Klingl A."/>
            <person name="Woyke T."/>
            <person name="Ryan C.M."/>
            <person name="Banfield J.F."/>
        </authorList>
    </citation>
    <scope>NUCLEOTIDE SEQUENCE [LARGE SCALE GENOMIC DNA]</scope>
    <source>
        <strain evidence="3">CG17_big_fil_post_rev_8_21_14_2_50_48_46</strain>
    </source>
</reference>
<feature type="chain" id="PRO_5014656635" description="SnoaL-like domain-containing protein" evidence="1">
    <location>
        <begin position="24"/>
        <end position="158"/>
    </location>
</feature>
<feature type="domain" description="SnoaL-like" evidence="2">
    <location>
        <begin position="39"/>
        <end position="153"/>
    </location>
</feature>
<dbReference type="InterPro" id="IPR037401">
    <property type="entry name" value="SnoaL-like"/>
</dbReference>
<sequence>MRKNLLASLVLAAGLLLPFGAEARPYELNTPEARALAGVIDQLLLAHSEKDLNRLISLFHPQARALWSNGKQMANRNEIKQTYADSFLGYRKFSGSWMPDFVDIEGETAWMTGEMNWSAVSIKDQSPMELSVRSTYILRRVNGNWQIVLEHSSHRRNE</sequence>
<evidence type="ECO:0000313" key="3">
    <source>
        <dbReference type="EMBL" id="PIW14807.1"/>
    </source>
</evidence>
<dbReference type="Proteomes" id="UP000231019">
    <property type="component" value="Unassembled WGS sequence"/>
</dbReference>
<protein>
    <recommendedName>
        <fullName evidence="2">SnoaL-like domain-containing protein</fullName>
    </recommendedName>
</protein>
<evidence type="ECO:0000256" key="1">
    <source>
        <dbReference type="SAM" id="SignalP"/>
    </source>
</evidence>